<gene>
    <name evidence="2" type="ORF">FSCOSCO3_A001201</name>
</gene>
<feature type="region of interest" description="Disordered" evidence="1">
    <location>
        <begin position="27"/>
        <end position="54"/>
    </location>
</feature>
<evidence type="ECO:0000313" key="3">
    <source>
        <dbReference type="Proteomes" id="UP001314229"/>
    </source>
</evidence>
<name>A0AAV1PM56_SCOSC</name>
<reference evidence="2 3" key="1">
    <citation type="submission" date="2024-01" db="EMBL/GenBank/DDBJ databases">
        <authorList>
            <person name="Alioto T."/>
            <person name="Alioto T."/>
            <person name="Gomez Garrido J."/>
        </authorList>
    </citation>
    <scope>NUCLEOTIDE SEQUENCE [LARGE SCALE GENOMIC DNA]</scope>
</reference>
<evidence type="ECO:0000256" key="1">
    <source>
        <dbReference type="SAM" id="MobiDB-lite"/>
    </source>
</evidence>
<organism evidence="2 3">
    <name type="scientific">Scomber scombrus</name>
    <name type="common">Atlantic mackerel</name>
    <name type="synonym">Scomber vernalis</name>
    <dbReference type="NCBI Taxonomy" id="13677"/>
    <lineage>
        <taxon>Eukaryota</taxon>
        <taxon>Metazoa</taxon>
        <taxon>Chordata</taxon>
        <taxon>Craniata</taxon>
        <taxon>Vertebrata</taxon>
        <taxon>Euteleostomi</taxon>
        <taxon>Actinopterygii</taxon>
        <taxon>Neopterygii</taxon>
        <taxon>Teleostei</taxon>
        <taxon>Neoteleostei</taxon>
        <taxon>Acanthomorphata</taxon>
        <taxon>Pelagiaria</taxon>
        <taxon>Scombriformes</taxon>
        <taxon>Scombridae</taxon>
        <taxon>Scomber</taxon>
    </lineage>
</organism>
<sequence>MLITAEHSASKSTSPHFVILIQAGDSRDQPLQQQPPENKRGINHYNNHQKKQLKGEEIKQVTSYRYLGIHLDNLFSWSDHIDHVVMESVIRYGMISAHSPNLSCSAWYRLL</sequence>
<protein>
    <submittedName>
        <fullName evidence="2">Uncharacterized protein</fullName>
    </submittedName>
</protein>
<dbReference type="AlphaFoldDB" id="A0AAV1PM56"/>
<proteinExistence type="predicted"/>
<dbReference type="Proteomes" id="UP001314229">
    <property type="component" value="Unassembled WGS sequence"/>
</dbReference>
<dbReference type="EMBL" id="CAWUFR010000209">
    <property type="protein sequence ID" value="CAK6972684.1"/>
    <property type="molecule type" value="Genomic_DNA"/>
</dbReference>
<evidence type="ECO:0000313" key="2">
    <source>
        <dbReference type="EMBL" id="CAK6972684.1"/>
    </source>
</evidence>
<comment type="caution">
    <text evidence="2">The sequence shown here is derived from an EMBL/GenBank/DDBJ whole genome shotgun (WGS) entry which is preliminary data.</text>
</comment>
<accession>A0AAV1PM56</accession>
<keyword evidence="3" id="KW-1185">Reference proteome</keyword>